<dbReference type="RefSeq" id="WP_007469729.1">
    <property type="nucleotide sequence ID" value="NZ_AMZO01000034.1"/>
</dbReference>
<dbReference type="EMBL" id="AMZO01000034">
    <property type="protein sequence ID" value="ELR63886.1"/>
    <property type="molecule type" value="Genomic_DNA"/>
</dbReference>
<dbReference type="Proteomes" id="UP000011134">
    <property type="component" value="Unassembled WGS sequence"/>
</dbReference>
<comment type="caution">
    <text evidence="1">The sequence shown here is derived from an EMBL/GenBank/DDBJ whole genome shotgun (WGS) entry which is preliminary data.</text>
</comment>
<protein>
    <submittedName>
        <fullName evidence="1">Uncharacterized protein</fullName>
    </submittedName>
</protein>
<accession>L8J553</accession>
<gene>
    <name evidence="1" type="ORF">C942_03230</name>
</gene>
<name>L8J553_9GAMM</name>
<dbReference type="PATRIC" id="fig|1056511.3.peg.4155"/>
<dbReference type="AlphaFoldDB" id="L8J553"/>
<organism evidence="1 2">
    <name type="scientific">Photobacterium marinum</name>
    <dbReference type="NCBI Taxonomy" id="1056511"/>
    <lineage>
        <taxon>Bacteria</taxon>
        <taxon>Pseudomonadati</taxon>
        <taxon>Pseudomonadota</taxon>
        <taxon>Gammaproteobacteria</taxon>
        <taxon>Vibrionales</taxon>
        <taxon>Vibrionaceae</taxon>
        <taxon>Photobacterium</taxon>
    </lineage>
</organism>
<evidence type="ECO:0000313" key="2">
    <source>
        <dbReference type="Proteomes" id="UP000011134"/>
    </source>
</evidence>
<proteinExistence type="predicted"/>
<reference evidence="1 2" key="1">
    <citation type="submission" date="2012-12" db="EMBL/GenBank/DDBJ databases">
        <title>Genome Assembly of Photobacterium sp. AK15.</title>
        <authorList>
            <person name="Khatri I."/>
            <person name="Vaidya B."/>
            <person name="Srinivas T.N.R."/>
            <person name="Subramanian S."/>
            <person name="Pinnaka A."/>
        </authorList>
    </citation>
    <scope>NUCLEOTIDE SEQUENCE [LARGE SCALE GENOMIC DNA]</scope>
    <source>
        <strain evidence="1 2">AK15</strain>
    </source>
</reference>
<sequence length="51" mass="5500">MFEVDDQVVATKGVDLGPMVVTGLSGGGFYVHVKTSDQHTLTYPAKYLKKA</sequence>
<evidence type="ECO:0000313" key="1">
    <source>
        <dbReference type="EMBL" id="ELR63886.1"/>
    </source>
</evidence>
<keyword evidence="2" id="KW-1185">Reference proteome</keyword>